<keyword evidence="5" id="KW-0325">Glycoprotein</keyword>
<evidence type="ECO:0000256" key="3">
    <source>
        <dbReference type="ARBA" id="ARBA00022729"/>
    </source>
</evidence>
<dbReference type="PANTHER" id="PTHR10105:SF4">
    <property type="entry name" value="SELENOPROTEIN P2"/>
    <property type="match status" value="1"/>
</dbReference>
<sequence length="217" mass="24453">MFLCETCKVLCIQNHEDYCTYLCCQVVEEGRCVLSVTLLVEGDNDASRICKPAPYWDIKGYAPMQQLLGNVVFCLTQASKIGGLRGKLNRSNLTEVSFMIVNEREATSRAMYWELKRRAPPGVPVYQQAPLQNDVWDSTSVFICAKEHQFSGYTSIQYCFLKSLSCKTYHVAICILGQSYCVPTQMHYDLSPGQSVIPRDSIAMTRQSSSLQDAPFL</sequence>
<evidence type="ECO:0000259" key="6">
    <source>
        <dbReference type="Pfam" id="PF04592"/>
    </source>
</evidence>
<keyword evidence="3" id="KW-0732">Signal</keyword>
<dbReference type="Ensembl" id="ENSAPOT00000003404.1">
    <property type="protein sequence ID" value="ENSAPOP00000008352.1"/>
    <property type="gene ID" value="ENSAPOG00000010497.1"/>
</dbReference>
<evidence type="ECO:0000256" key="2">
    <source>
        <dbReference type="ARBA" id="ARBA00022525"/>
    </source>
</evidence>
<protein>
    <recommendedName>
        <fullName evidence="6">Selenoprotein P N-terminal domain-containing protein</fullName>
    </recommendedName>
</protein>
<reference evidence="7" key="2">
    <citation type="submission" date="2025-09" db="UniProtKB">
        <authorList>
            <consortium name="Ensembl"/>
        </authorList>
    </citation>
    <scope>IDENTIFICATION</scope>
</reference>
<evidence type="ECO:0000313" key="7">
    <source>
        <dbReference type="Ensembl" id="ENSAPOP00000008352.1"/>
    </source>
</evidence>
<keyword evidence="4" id="KW-0712">Selenocysteine</keyword>
<dbReference type="GO" id="GO:0005576">
    <property type="term" value="C:extracellular region"/>
    <property type="evidence" value="ECO:0007669"/>
    <property type="project" value="UniProtKB-SubCell"/>
</dbReference>
<dbReference type="GO" id="GO:0008430">
    <property type="term" value="F:selenium binding"/>
    <property type="evidence" value="ECO:0007669"/>
    <property type="project" value="InterPro"/>
</dbReference>
<dbReference type="STRING" id="80966.ENSAPOP00000008352"/>
<feature type="domain" description="Selenoprotein P N-terminal" evidence="6">
    <location>
        <begin position="46"/>
        <end position="137"/>
    </location>
</feature>
<evidence type="ECO:0000256" key="1">
    <source>
        <dbReference type="ARBA" id="ARBA00004613"/>
    </source>
</evidence>
<organism evidence="7 8">
    <name type="scientific">Acanthochromis polyacanthus</name>
    <name type="common">spiny chromis</name>
    <dbReference type="NCBI Taxonomy" id="80966"/>
    <lineage>
        <taxon>Eukaryota</taxon>
        <taxon>Metazoa</taxon>
        <taxon>Chordata</taxon>
        <taxon>Craniata</taxon>
        <taxon>Vertebrata</taxon>
        <taxon>Euteleostomi</taxon>
        <taxon>Actinopterygii</taxon>
        <taxon>Neopterygii</taxon>
        <taxon>Teleostei</taxon>
        <taxon>Neoteleostei</taxon>
        <taxon>Acanthomorphata</taxon>
        <taxon>Ovalentaria</taxon>
        <taxon>Pomacentridae</taxon>
        <taxon>Acanthochromis</taxon>
    </lineage>
</organism>
<evidence type="ECO:0000256" key="5">
    <source>
        <dbReference type="ARBA" id="ARBA00023180"/>
    </source>
</evidence>
<proteinExistence type="predicted"/>
<dbReference type="GeneTree" id="ENSGT00510000049326"/>
<keyword evidence="2" id="KW-0964">Secreted</keyword>
<keyword evidence="8" id="KW-1185">Reference proteome</keyword>
<comment type="subcellular location">
    <subcellularLocation>
        <location evidence="1">Secreted</location>
    </subcellularLocation>
</comment>
<accession>A0A3Q1EWU5</accession>
<reference evidence="7" key="1">
    <citation type="submission" date="2025-08" db="UniProtKB">
        <authorList>
            <consortium name="Ensembl"/>
        </authorList>
    </citation>
    <scope>IDENTIFICATION</scope>
</reference>
<evidence type="ECO:0000313" key="8">
    <source>
        <dbReference type="Proteomes" id="UP000257200"/>
    </source>
</evidence>
<dbReference type="PANTHER" id="PTHR10105">
    <property type="entry name" value="SELENOPROTEIN P"/>
    <property type="match status" value="1"/>
</dbReference>
<name>A0A3Q1EWU5_9TELE</name>
<dbReference type="InParanoid" id="A0A3Q1EWU5"/>
<evidence type="ECO:0000256" key="4">
    <source>
        <dbReference type="ARBA" id="ARBA00022933"/>
    </source>
</evidence>
<dbReference type="InterPro" id="IPR007671">
    <property type="entry name" value="Selenoprotein-P_N"/>
</dbReference>
<dbReference type="Proteomes" id="UP000257200">
    <property type="component" value="Unplaced"/>
</dbReference>
<dbReference type="InterPro" id="IPR037941">
    <property type="entry name" value="SeP"/>
</dbReference>
<dbReference type="Pfam" id="PF04592">
    <property type="entry name" value="SelP_N"/>
    <property type="match status" value="1"/>
</dbReference>
<dbReference type="GO" id="GO:0001887">
    <property type="term" value="P:selenium compound metabolic process"/>
    <property type="evidence" value="ECO:0007669"/>
    <property type="project" value="TreeGrafter"/>
</dbReference>
<dbReference type="AlphaFoldDB" id="A0A3Q1EWU5"/>